<sequence length="57" mass="5992">MHPPTQTQEYPTHRRPPTFETTLLLAALPLAVMFAATFPTAAAGLFVGAAAGAALQR</sequence>
<feature type="transmembrane region" description="Helical" evidence="1">
    <location>
        <begin position="23"/>
        <end position="55"/>
    </location>
</feature>
<evidence type="ECO:0000256" key="1">
    <source>
        <dbReference type="SAM" id="Phobius"/>
    </source>
</evidence>
<dbReference type="Proteomes" id="UP001597111">
    <property type="component" value="Unassembled WGS sequence"/>
</dbReference>
<evidence type="ECO:0000313" key="3">
    <source>
        <dbReference type="Proteomes" id="UP001597111"/>
    </source>
</evidence>
<keyword evidence="1" id="KW-0812">Transmembrane</keyword>
<keyword evidence="1" id="KW-1133">Transmembrane helix</keyword>
<comment type="caution">
    <text evidence="2">The sequence shown here is derived from an EMBL/GenBank/DDBJ whole genome shotgun (WGS) entry which is preliminary data.</text>
</comment>
<name>A0ABD6B165_9EURY</name>
<reference evidence="2 3" key="1">
    <citation type="journal article" date="2019" name="Int. J. Syst. Evol. Microbiol.">
        <title>The Global Catalogue of Microorganisms (GCM) 10K type strain sequencing project: providing services to taxonomists for standard genome sequencing and annotation.</title>
        <authorList>
            <consortium name="The Broad Institute Genomics Platform"/>
            <consortium name="The Broad Institute Genome Sequencing Center for Infectious Disease"/>
            <person name="Wu L."/>
            <person name="Ma J."/>
        </authorList>
    </citation>
    <scope>NUCLEOTIDE SEQUENCE [LARGE SCALE GENOMIC DNA]</scope>
    <source>
        <strain evidence="2 3">CGMCC 1.12285</strain>
    </source>
</reference>
<accession>A0ABD6B165</accession>
<keyword evidence="1" id="KW-0472">Membrane</keyword>
<keyword evidence="3" id="KW-1185">Reference proteome</keyword>
<dbReference type="EMBL" id="JBHUDH010000002">
    <property type="protein sequence ID" value="MFD1524729.1"/>
    <property type="molecule type" value="Genomic_DNA"/>
</dbReference>
<evidence type="ECO:0000313" key="2">
    <source>
        <dbReference type="EMBL" id="MFD1524729.1"/>
    </source>
</evidence>
<dbReference type="RefSeq" id="WP_379731770.1">
    <property type="nucleotide sequence ID" value="NZ_JBHSWZ010000141.1"/>
</dbReference>
<gene>
    <name evidence="2" type="ORF">ACFR9S_00250</name>
</gene>
<organism evidence="2 3">
    <name type="scientific">Halolamina salina</name>
    <dbReference type="NCBI Taxonomy" id="1220023"/>
    <lineage>
        <taxon>Archaea</taxon>
        <taxon>Methanobacteriati</taxon>
        <taxon>Methanobacteriota</taxon>
        <taxon>Stenosarchaea group</taxon>
        <taxon>Halobacteria</taxon>
        <taxon>Halobacteriales</taxon>
        <taxon>Haloferacaceae</taxon>
    </lineage>
</organism>
<dbReference type="AlphaFoldDB" id="A0ABD6B165"/>
<proteinExistence type="predicted"/>
<protein>
    <submittedName>
        <fullName evidence="2">Uncharacterized protein</fullName>
    </submittedName>
</protein>